<name>A0A844GN69_9CHRO</name>
<proteinExistence type="predicted"/>
<accession>A0A844GN69</accession>
<gene>
    <name evidence="1" type="ORF">GGC33_03795</name>
</gene>
<dbReference type="InterPro" id="IPR025477">
    <property type="entry name" value="DUF4327"/>
</dbReference>
<comment type="caution">
    <text evidence="1">The sequence shown here is derived from an EMBL/GenBank/DDBJ whole genome shotgun (WGS) entry which is preliminary data.</text>
</comment>
<dbReference type="EMBL" id="WMIA01000003">
    <property type="protein sequence ID" value="MTF38044.1"/>
    <property type="molecule type" value="Genomic_DNA"/>
</dbReference>
<protein>
    <submittedName>
        <fullName evidence="1">DUF4327 family protein</fullName>
    </submittedName>
</protein>
<evidence type="ECO:0000313" key="2">
    <source>
        <dbReference type="Proteomes" id="UP000437131"/>
    </source>
</evidence>
<dbReference type="RefSeq" id="WP_015218041.1">
    <property type="nucleotide sequence ID" value="NZ_WMIA01000003.1"/>
</dbReference>
<dbReference type="Proteomes" id="UP000437131">
    <property type="component" value="Unassembled WGS sequence"/>
</dbReference>
<dbReference type="AlphaFoldDB" id="A0A844GN69"/>
<evidence type="ECO:0000313" key="1">
    <source>
        <dbReference type="EMBL" id="MTF38044.1"/>
    </source>
</evidence>
<dbReference type="Pfam" id="PF14217">
    <property type="entry name" value="DUF4327"/>
    <property type="match status" value="1"/>
</dbReference>
<organism evidence="1 2">
    <name type="scientific">Cyanobacterium aponinum 0216</name>
    <dbReference type="NCBI Taxonomy" id="2676140"/>
    <lineage>
        <taxon>Bacteria</taxon>
        <taxon>Bacillati</taxon>
        <taxon>Cyanobacteriota</taxon>
        <taxon>Cyanophyceae</taxon>
        <taxon>Oscillatoriophycideae</taxon>
        <taxon>Chroococcales</taxon>
        <taxon>Geminocystaceae</taxon>
        <taxon>Cyanobacterium</taxon>
    </lineage>
</organism>
<reference evidence="1 2" key="1">
    <citation type="submission" date="2019-11" db="EMBL/GenBank/DDBJ databases">
        <title>Isolation of a new High Light Tolerant Cyanobacteria.</title>
        <authorList>
            <person name="Dobson Z."/>
            <person name="Vaughn N."/>
            <person name="Vaughn M."/>
            <person name="Fromme P."/>
            <person name="Mazor Y."/>
        </authorList>
    </citation>
    <scope>NUCLEOTIDE SEQUENCE [LARGE SCALE GENOMIC DNA]</scope>
    <source>
        <strain evidence="1 2">0216</strain>
    </source>
</reference>
<sequence length="72" mass="8375">MSVKTIYSVGIIKQKAKELVSKGLISRQQPIYTLCNFIPAGEWHTIEIELEFNGYLLRDHIIDLIQPETWED</sequence>